<dbReference type="EMBL" id="PJEO01000056">
    <property type="protein sequence ID" value="PKQ43802.1"/>
    <property type="molecule type" value="Genomic_DNA"/>
</dbReference>
<comment type="caution">
    <text evidence="1">The sequence shown here is derived from an EMBL/GenBank/DDBJ whole genome shotgun (WGS) entry which is preliminary data.</text>
</comment>
<gene>
    <name evidence="1" type="ORF">CSW08_17595</name>
</gene>
<organism evidence="1 2">
    <name type="scientific">Confluentibacter flavum</name>
    <dbReference type="NCBI Taxonomy" id="1909700"/>
    <lineage>
        <taxon>Bacteria</taxon>
        <taxon>Pseudomonadati</taxon>
        <taxon>Bacteroidota</taxon>
        <taxon>Flavobacteriia</taxon>
        <taxon>Flavobacteriales</taxon>
        <taxon>Flavobacteriaceae</taxon>
        <taxon>Confluentibacter</taxon>
    </lineage>
</organism>
<reference evidence="1 2" key="1">
    <citation type="submission" date="2017-12" db="EMBL/GenBank/DDBJ databases">
        <title>Confluentibacter flavum sp. nov., isolated from the saline lake.</title>
        <authorList>
            <person name="Yu L."/>
        </authorList>
    </citation>
    <scope>NUCLEOTIDE SEQUENCE [LARGE SCALE GENOMIC DNA]</scope>
    <source>
        <strain evidence="1 2">3B</strain>
    </source>
</reference>
<dbReference type="AlphaFoldDB" id="A0A2N3HFY5"/>
<protein>
    <recommendedName>
        <fullName evidence="3">Methyltransferase domain-containing protein</fullName>
    </recommendedName>
</protein>
<dbReference type="Proteomes" id="UP000233435">
    <property type="component" value="Unassembled WGS sequence"/>
</dbReference>
<dbReference type="SUPFAM" id="SSF53335">
    <property type="entry name" value="S-adenosyl-L-methionine-dependent methyltransferases"/>
    <property type="match status" value="1"/>
</dbReference>
<dbReference type="RefSeq" id="WP_106661216.1">
    <property type="nucleotide sequence ID" value="NZ_PJEO01000056.1"/>
</dbReference>
<name>A0A2N3HFY5_9FLAO</name>
<accession>A0A2N3HFY5</accession>
<proteinExistence type="predicted"/>
<evidence type="ECO:0008006" key="3">
    <source>
        <dbReference type="Google" id="ProtNLM"/>
    </source>
</evidence>
<dbReference type="OrthoDB" id="9805585at2"/>
<dbReference type="Gene3D" id="3.40.50.150">
    <property type="entry name" value="Vaccinia Virus protein VP39"/>
    <property type="match status" value="1"/>
</dbReference>
<dbReference type="InterPro" id="IPR029063">
    <property type="entry name" value="SAM-dependent_MTases_sf"/>
</dbReference>
<keyword evidence="2" id="KW-1185">Reference proteome</keyword>
<evidence type="ECO:0000313" key="2">
    <source>
        <dbReference type="Proteomes" id="UP000233435"/>
    </source>
</evidence>
<evidence type="ECO:0000313" key="1">
    <source>
        <dbReference type="EMBL" id="PKQ43802.1"/>
    </source>
</evidence>
<sequence>MNQKLKTSLAFAKNLMVTGAISETSRYVEVNICRHISKEPNKIIVEFGTGHGNITREILNTMSDSSTLYSFEVNEDFCEYVRETIRDERLILINDGAENLKKHIKSPINSVISSIPFTFFSKEKGLSIIQNAYDLLEEGCYYSQALYTKFNFKKFQKIFDHCTLTTHKNLITEYIYYCKKSNEKL</sequence>